<dbReference type="AlphaFoldDB" id="A0A6J4VTR3"/>
<accession>A0A6J4VTR3</accession>
<proteinExistence type="predicted"/>
<gene>
    <name evidence="1" type="ORF">AVDCRST_MAG88-3549</name>
</gene>
<name>A0A6J4VTR3_9BACT</name>
<feature type="non-terminal residue" evidence="1">
    <location>
        <position position="1"/>
    </location>
</feature>
<organism evidence="1">
    <name type="scientific">uncultured Thermomicrobiales bacterium</name>
    <dbReference type="NCBI Taxonomy" id="1645740"/>
    <lineage>
        <taxon>Bacteria</taxon>
        <taxon>Pseudomonadati</taxon>
        <taxon>Thermomicrobiota</taxon>
        <taxon>Thermomicrobia</taxon>
        <taxon>Thermomicrobiales</taxon>
        <taxon>environmental samples</taxon>
    </lineage>
</organism>
<dbReference type="EMBL" id="CADCWM010000858">
    <property type="protein sequence ID" value="CAA9582761.1"/>
    <property type="molecule type" value="Genomic_DNA"/>
</dbReference>
<evidence type="ECO:0000313" key="1">
    <source>
        <dbReference type="EMBL" id="CAA9582761.1"/>
    </source>
</evidence>
<evidence type="ECO:0008006" key="2">
    <source>
        <dbReference type="Google" id="ProtNLM"/>
    </source>
</evidence>
<sequence length="129" mass="14902">PWIIAELNRVLVWRWIKDRTSNDLSLPNERRCSDAAQRMMTIMLPTFEMVMPLPPYPPAWPTLRDQADYPIWAAAVVGQAHYVISENTRDYPPRGKDGRHAHEGIEYLGAYAFLNRLAADQERNHQSEG</sequence>
<reference evidence="1" key="1">
    <citation type="submission" date="2020-02" db="EMBL/GenBank/DDBJ databases">
        <authorList>
            <person name="Meier V. D."/>
        </authorList>
    </citation>
    <scope>NUCLEOTIDE SEQUENCE</scope>
    <source>
        <strain evidence="1">AVDCRST_MAG88</strain>
    </source>
</reference>
<protein>
    <recommendedName>
        <fullName evidence="2">PIN domain-containing protein</fullName>
    </recommendedName>
</protein>